<dbReference type="InParanoid" id="A0A163DW62"/>
<evidence type="ECO:0000313" key="2">
    <source>
        <dbReference type="Proteomes" id="UP000077315"/>
    </source>
</evidence>
<dbReference type="EMBL" id="KV440980">
    <property type="protein sequence ID" value="OAD73790.1"/>
    <property type="molecule type" value="Genomic_DNA"/>
</dbReference>
<proteinExistence type="predicted"/>
<organism evidence="1 2">
    <name type="scientific">Phycomyces blakesleeanus (strain ATCC 8743b / DSM 1359 / FGSC 10004 / NBRC 33097 / NRRL 1555)</name>
    <dbReference type="NCBI Taxonomy" id="763407"/>
    <lineage>
        <taxon>Eukaryota</taxon>
        <taxon>Fungi</taxon>
        <taxon>Fungi incertae sedis</taxon>
        <taxon>Mucoromycota</taxon>
        <taxon>Mucoromycotina</taxon>
        <taxon>Mucoromycetes</taxon>
        <taxon>Mucorales</taxon>
        <taxon>Phycomycetaceae</taxon>
        <taxon>Phycomyces</taxon>
    </lineage>
</organism>
<reference evidence="2" key="1">
    <citation type="submission" date="2015-06" db="EMBL/GenBank/DDBJ databases">
        <title>Expansion of signal transduction pathways in fungi by whole-genome duplication.</title>
        <authorList>
            <consortium name="DOE Joint Genome Institute"/>
            <person name="Corrochano L.M."/>
            <person name="Kuo A."/>
            <person name="Marcet-Houben M."/>
            <person name="Polaino S."/>
            <person name="Salamov A."/>
            <person name="Villalobos J.M."/>
            <person name="Alvarez M.I."/>
            <person name="Avalos J."/>
            <person name="Benito E.P."/>
            <person name="Benoit I."/>
            <person name="Burger G."/>
            <person name="Camino L.P."/>
            <person name="Canovas D."/>
            <person name="Cerda-Olmedo E."/>
            <person name="Cheng J.-F."/>
            <person name="Dominguez A."/>
            <person name="Elias M."/>
            <person name="Eslava A.P."/>
            <person name="Glaser F."/>
            <person name="Grimwood J."/>
            <person name="Gutierrez G."/>
            <person name="Heitman J."/>
            <person name="Henrissat B."/>
            <person name="Iturriaga E.A."/>
            <person name="Lang B.F."/>
            <person name="Lavin J.L."/>
            <person name="Lee S."/>
            <person name="Li W."/>
            <person name="Lindquist E."/>
            <person name="Lopez-Garcia S."/>
            <person name="Luque E.M."/>
            <person name="Marcos A.T."/>
            <person name="Martin J."/>
            <person name="McCluskey K."/>
            <person name="Medina H.R."/>
            <person name="Miralles-Duran A."/>
            <person name="Miyazaki A."/>
            <person name="Munoz-Torres E."/>
            <person name="Oguiza J.A."/>
            <person name="Ohm R."/>
            <person name="Olmedo M."/>
            <person name="Orejas M."/>
            <person name="Ortiz-Castellanos L."/>
            <person name="Pisabarro A.G."/>
            <person name="Rodriguez-Romero J."/>
            <person name="Ruiz-Herrera J."/>
            <person name="Ruiz-Vazquez R."/>
            <person name="Sanz C."/>
            <person name="Schackwitz W."/>
            <person name="Schmutz J."/>
            <person name="Shahriari M."/>
            <person name="Shelest E."/>
            <person name="Silva-Franco F."/>
            <person name="Soanes D."/>
            <person name="Syed K."/>
            <person name="Tagua V.G."/>
            <person name="Talbot N.J."/>
            <person name="Thon M."/>
            <person name="De vries R.P."/>
            <person name="Wiebenga A."/>
            <person name="Yadav J.S."/>
            <person name="Braun E.L."/>
            <person name="Baker S."/>
            <person name="Garre V."/>
            <person name="Horwitz B."/>
            <person name="Torres-Martinez S."/>
            <person name="Idnurm A."/>
            <person name="Herrera-Estrella A."/>
            <person name="Gabaldon T."/>
            <person name="Grigoriev I.V."/>
        </authorList>
    </citation>
    <scope>NUCLEOTIDE SEQUENCE [LARGE SCALE GENOMIC DNA]</scope>
    <source>
        <strain evidence="2">NRRL 1555(-)</strain>
    </source>
</reference>
<dbReference type="GeneID" id="28992305"/>
<keyword evidence="2" id="KW-1185">Reference proteome</keyword>
<name>A0A163DW62_PHYB8</name>
<sequence length="72" mass="7771">MLDFGTTFSGCSYVFANDNIDERLDIAEWPKRGGSIYPKISTASFYNTTGKKEVPLGFSLRAAQGGSLSTPS</sequence>
<protein>
    <submittedName>
        <fullName evidence="1">Uncharacterized protein</fullName>
    </submittedName>
</protein>
<accession>A0A163DW62</accession>
<dbReference type="AlphaFoldDB" id="A0A163DW62"/>
<dbReference type="Proteomes" id="UP000077315">
    <property type="component" value="Unassembled WGS sequence"/>
</dbReference>
<dbReference type="VEuPathDB" id="FungiDB:PHYBLDRAFT_145262"/>
<dbReference type="RefSeq" id="XP_018291830.1">
    <property type="nucleotide sequence ID" value="XM_018431399.1"/>
</dbReference>
<evidence type="ECO:0000313" key="1">
    <source>
        <dbReference type="EMBL" id="OAD73790.1"/>
    </source>
</evidence>
<dbReference type="OrthoDB" id="2218269at2759"/>
<gene>
    <name evidence="1" type="ORF">PHYBLDRAFT_145262</name>
</gene>